<dbReference type="EMBL" id="LXQA010037948">
    <property type="protein sequence ID" value="MCH98552.1"/>
    <property type="molecule type" value="Genomic_DNA"/>
</dbReference>
<evidence type="ECO:0000313" key="1">
    <source>
        <dbReference type="EMBL" id="MCH98552.1"/>
    </source>
</evidence>
<comment type="caution">
    <text evidence="1">The sequence shown here is derived from an EMBL/GenBank/DDBJ whole genome shotgun (WGS) entry which is preliminary data.</text>
</comment>
<name>A0A392NFM1_9FABA</name>
<proteinExistence type="predicted"/>
<dbReference type="Gene3D" id="2.40.50.140">
    <property type="entry name" value="Nucleic acid-binding proteins"/>
    <property type="match status" value="1"/>
</dbReference>
<dbReference type="AlphaFoldDB" id="A0A392NFM1"/>
<organism evidence="1 2">
    <name type="scientific">Trifolium medium</name>
    <dbReference type="NCBI Taxonomy" id="97028"/>
    <lineage>
        <taxon>Eukaryota</taxon>
        <taxon>Viridiplantae</taxon>
        <taxon>Streptophyta</taxon>
        <taxon>Embryophyta</taxon>
        <taxon>Tracheophyta</taxon>
        <taxon>Spermatophyta</taxon>
        <taxon>Magnoliopsida</taxon>
        <taxon>eudicotyledons</taxon>
        <taxon>Gunneridae</taxon>
        <taxon>Pentapetalae</taxon>
        <taxon>rosids</taxon>
        <taxon>fabids</taxon>
        <taxon>Fabales</taxon>
        <taxon>Fabaceae</taxon>
        <taxon>Papilionoideae</taxon>
        <taxon>50 kb inversion clade</taxon>
        <taxon>NPAAA clade</taxon>
        <taxon>Hologalegina</taxon>
        <taxon>IRL clade</taxon>
        <taxon>Trifolieae</taxon>
        <taxon>Trifolium</taxon>
    </lineage>
</organism>
<dbReference type="GO" id="GO:0003677">
    <property type="term" value="F:DNA binding"/>
    <property type="evidence" value="ECO:0007669"/>
    <property type="project" value="UniProtKB-KW"/>
</dbReference>
<sequence>MVDAIGSIDSIKKCVTATATKKGNVAFTLKDLRDNVLDCTLWDGLSVQFLDFYNNRANNGPVVMIIKHARVKEPQGVYPLQFTNVWNGTKLLFDTKIPEINVFLN</sequence>
<dbReference type="CDD" id="cd04481">
    <property type="entry name" value="RPA1_DBD_B_like"/>
    <property type="match status" value="1"/>
</dbReference>
<evidence type="ECO:0000313" key="2">
    <source>
        <dbReference type="Proteomes" id="UP000265520"/>
    </source>
</evidence>
<dbReference type="Proteomes" id="UP000265520">
    <property type="component" value="Unassembled WGS sequence"/>
</dbReference>
<protein>
    <submittedName>
        <fullName evidence="1">Replication protein A 70 kDa DNA-binding subunit C-like</fullName>
    </submittedName>
</protein>
<keyword evidence="1" id="KW-0238">DNA-binding</keyword>
<accession>A0A392NFM1</accession>
<keyword evidence="2" id="KW-1185">Reference proteome</keyword>
<dbReference type="SUPFAM" id="SSF50249">
    <property type="entry name" value="Nucleic acid-binding proteins"/>
    <property type="match status" value="1"/>
</dbReference>
<dbReference type="InterPro" id="IPR012340">
    <property type="entry name" value="NA-bd_OB-fold"/>
</dbReference>
<feature type="non-terminal residue" evidence="1">
    <location>
        <position position="105"/>
    </location>
</feature>
<reference evidence="1 2" key="1">
    <citation type="journal article" date="2018" name="Front. Plant Sci.">
        <title>Red Clover (Trifolium pratense) and Zigzag Clover (T. medium) - A Picture of Genomic Similarities and Differences.</title>
        <authorList>
            <person name="Dluhosova J."/>
            <person name="Istvanek J."/>
            <person name="Nedelnik J."/>
            <person name="Repkova J."/>
        </authorList>
    </citation>
    <scope>NUCLEOTIDE SEQUENCE [LARGE SCALE GENOMIC DNA]</scope>
    <source>
        <strain evidence="2">cv. 10/8</strain>
        <tissue evidence="1">Leaf</tissue>
    </source>
</reference>